<reference evidence="2 3" key="1">
    <citation type="submission" date="2023-03" db="EMBL/GenBank/DDBJ databases">
        <title>Diaphorobacter basophil sp. nov., isolated from a sewage-treatment plant.</title>
        <authorList>
            <person name="Yang K."/>
        </authorList>
    </citation>
    <scope>NUCLEOTIDE SEQUENCE [LARGE SCALE GENOMIC DNA]</scope>
    <source>
        <strain evidence="2 3">Y-1</strain>
    </source>
</reference>
<sequence length="333" mass="35776">MTDKAQLQRSLHLWWDRIAWGFGDLRRLLVERGAWPAPGLTLAGAQGGHWALAGTRLRPVARPGKSAGLLVPEADCLWGTLQLPAMPRTDLGQAVQEAMWRVSPLPVQDILTAWQATALAGGNWAVDWGICRASTQHQARERQGLAENAPIYLEHAGRAHPVAGPGLSSMQRRQRWIDGAAIAGLLLMLAALATPALMPLVLKRQAVISALQHVNTIEPQAAPLRVQLDELRTRAAVAQSLGQGQASSLPLAAVIEGLSAQLPDDASLDRIEISGADIRITGVANNAAELITQLARLPSFADVRASGPSVRDTSVNKERFTIDLRWRAEGGKS</sequence>
<evidence type="ECO:0000256" key="1">
    <source>
        <dbReference type="SAM" id="Phobius"/>
    </source>
</evidence>
<dbReference type="RefSeq" id="WP_317701307.1">
    <property type="nucleotide sequence ID" value="NZ_CP136921.1"/>
</dbReference>
<keyword evidence="1" id="KW-0812">Transmembrane</keyword>
<dbReference type="Pfam" id="PF05137">
    <property type="entry name" value="PilN"/>
    <property type="match status" value="1"/>
</dbReference>
<organism evidence="2 3">
    <name type="scientific">Diaphorobacter limosus</name>
    <dbReference type="NCBI Taxonomy" id="3036128"/>
    <lineage>
        <taxon>Bacteria</taxon>
        <taxon>Pseudomonadati</taxon>
        <taxon>Pseudomonadota</taxon>
        <taxon>Betaproteobacteria</taxon>
        <taxon>Burkholderiales</taxon>
        <taxon>Comamonadaceae</taxon>
        <taxon>Diaphorobacter</taxon>
    </lineage>
</organism>
<feature type="transmembrane region" description="Helical" evidence="1">
    <location>
        <begin position="180"/>
        <end position="202"/>
    </location>
</feature>
<accession>A0ABZ0J1W1</accession>
<keyword evidence="3" id="KW-1185">Reference proteome</keyword>
<keyword evidence="1" id="KW-1133">Transmembrane helix</keyword>
<dbReference type="Proteomes" id="UP001303211">
    <property type="component" value="Chromosome"/>
</dbReference>
<keyword evidence="1" id="KW-0472">Membrane</keyword>
<name>A0ABZ0J1W1_9BURK</name>
<gene>
    <name evidence="2" type="ORF">P4826_15770</name>
</gene>
<dbReference type="InterPro" id="IPR007813">
    <property type="entry name" value="PilN"/>
</dbReference>
<proteinExistence type="predicted"/>
<dbReference type="EMBL" id="CP136921">
    <property type="protein sequence ID" value="WOO31838.1"/>
    <property type="molecule type" value="Genomic_DNA"/>
</dbReference>
<protein>
    <submittedName>
        <fullName evidence="2">PilN domain-containing protein</fullName>
    </submittedName>
</protein>
<evidence type="ECO:0000313" key="3">
    <source>
        <dbReference type="Proteomes" id="UP001303211"/>
    </source>
</evidence>
<evidence type="ECO:0000313" key="2">
    <source>
        <dbReference type="EMBL" id="WOO31838.1"/>
    </source>
</evidence>